<accession>A0A388T9I5</accession>
<name>A0A388T9I5_TERA1</name>
<evidence type="ECO:0000313" key="2">
    <source>
        <dbReference type="EMBL" id="GBR73301.1"/>
    </source>
</evidence>
<reference evidence="2 3" key="1">
    <citation type="journal article" date="2019" name="ISME J.">
        <title>Genome analyses of uncultured TG2/ZB3 bacteria in 'Margulisbacteria' specifically attached to ectosymbiotic spirochetes of protists in the termite gut.</title>
        <authorList>
            <person name="Utami Y.D."/>
            <person name="Kuwahara H."/>
            <person name="Igai K."/>
            <person name="Murakami T."/>
            <person name="Sugaya K."/>
            <person name="Morikawa T."/>
            <person name="Nagura Y."/>
            <person name="Yuki M."/>
            <person name="Deevong P."/>
            <person name="Inoue T."/>
            <person name="Kihara K."/>
            <person name="Lo N."/>
            <person name="Yamada A."/>
            <person name="Ohkuma M."/>
            <person name="Hongoh Y."/>
        </authorList>
    </citation>
    <scope>NUCLEOTIDE SEQUENCE [LARGE SCALE GENOMIC DNA]</scope>
    <source>
        <strain evidence="2">NkOx7-01</strain>
    </source>
</reference>
<comment type="caution">
    <text evidence="2">The sequence shown here is derived from an EMBL/GenBank/DDBJ whole genome shotgun (WGS) entry which is preliminary data.</text>
</comment>
<protein>
    <recommendedName>
        <fullName evidence="1">HTH cro/C1-type domain-containing protein</fullName>
    </recommendedName>
</protein>
<dbReference type="PROSITE" id="PS50943">
    <property type="entry name" value="HTH_CROC1"/>
    <property type="match status" value="1"/>
</dbReference>
<evidence type="ECO:0000313" key="3">
    <source>
        <dbReference type="Proteomes" id="UP000269352"/>
    </source>
</evidence>
<dbReference type="Proteomes" id="UP000269352">
    <property type="component" value="Unassembled WGS sequence"/>
</dbReference>
<sequence length="63" mass="7421">MLCKLADFYGVPVDYFFQDYPLVNRRPLSQRNIAERKLLSGFRKLNSDKKNLAVRVLKVFGRD</sequence>
<proteinExistence type="predicted"/>
<organism evidence="2 3">
    <name type="scientific">Termititenax aidoneus</name>
    <dbReference type="NCBI Taxonomy" id="2218524"/>
    <lineage>
        <taxon>Bacteria</taxon>
        <taxon>Bacillati</taxon>
        <taxon>Candidatus Margulisiibacteriota</taxon>
        <taxon>Candidatus Termititenacia</taxon>
        <taxon>Candidatus Termititenacales</taxon>
        <taxon>Candidatus Termititenacaceae</taxon>
        <taxon>Candidatus Termititenax</taxon>
    </lineage>
</organism>
<dbReference type="AlphaFoldDB" id="A0A388T9I5"/>
<evidence type="ECO:0000259" key="1">
    <source>
        <dbReference type="PROSITE" id="PS50943"/>
    </source>
</evidence>
<dbReference type="EMBL" id="BGZN01000009">
    <property type="protein sequence ID" value="GBR73301.1"/>
    <property type="molecule type" value="Genomic_DNA"/>
</dbReference>
<feature type="domain" description="HTH cro/C1-type" evidence="1">
    <location>
        <begin position="1"/>
        <end position="16"/>
    </location>
</feature>
<dbReference type="InterPro" id="IPR001387">
    <property type="entry name" value="Cro/C1-type_HTH"/>
</dbReference>
<keyword evidence="3" id="KW-1185">Reference proteome</keyword>
<gene>
    <name evidence="2" type="ORF">NO1_0703</name>
</gene>